<dbReference type="EMBL" id="UZAJ01000376">
    <property type="protein sequence ID" value="VDO27581.1"/>
    <property type="molecule type" value="Genomic_DNA"/>
</dbReference>
<sequence>MLGDNARRDRLFNGRKGQEKININRRMDGSVLRACHKSVGTQQMANRIEGSSRFTDRSACQLNATGWLAGNYN</sequence>
<keyword evidence="2" id="KW-1185">Reference proteome</keyword>
<dbReference type="WBParaSite" id="OFLC_0000092101-mRNA-1">
    <property type="protein sequence ID" value="OFLC_0000092101-mRNA-1"/>
    <property type="gene ID" value="OFLC_0000092101"/>
</dbReference>
<dbReference type="Proteomes" id="UP000267606">
    <property type="component" value="Unassembled WGS sequence"/>
</dbReference>
<dbReference type="AlphaFoldDB" id="A0A183H0B2"/>
<reference evidence="3" key="1">
    <citation type="submission" date="2016-06" db="UniProtKB">
        <authorList>
            <consortium name="WormBaseParasite"/>
        </authorList>
    </citation>
    <scope>IDENTIFICATION</scope>
</reference>
<evidence type="ECO:0000313" key="1">
    <source>
        <dbReference type="EMBL" id="VDO27581.1"/>
    </source>
</evidence>
<evidence type="ECO:0000313" key="2">
    <source>
        <dbReference type="Proteomes" id="UP000267606"/>
    </source>
</evidence>
<organism evidence="3">
    <name type="scientific">Onchocerca flexuosa</name>
    <dbReference type="NCBI Taxonomy" id="387005"/>
    <lineage>
        <taxon>Eukaryota</taxon>
        <taxon>Metazoa</taxon>
        <taxon>Ecdysozoa</taxon>
        <taxon>Nematoda</taxon>
        <taxon>Chromadorea</taxon>
        <taxon>Rhabditida</taxon>
        <taxon>Spirurina</taxon>
        <taxon>Spiruromorpha</taxon>
        <taxon>Filarioidea</taxon>
        <taxon>Onchocercidae</taxon>
        <taxon>Onchocerca</taxon>
    </lineage>
</organism>
<accession>A0A183H0B2</accession>
<protein>
    <submittedName>
        <fullName evidence="1 3">Uncharacterized protein</fullName>
    </submittedName>
</protein>
<proteinExistence type="predicted"/>
<reference evidence="1 2" key="2">
    <citation type="submission" date="2018-11" db="EMBL/GenBank/DDBJ databases">
        <authorList>
            <consortium name="Pathogen Informatics"/>
        </authorList>
    </citation>
    <scope>NUCLEOTIDE SEQUENCE [LARGE SCALE GENOMIC DNA]</scope>
</reference>
<gene>
    <name evidence="1" type="ORF">OFLC_LOCUS922</name>
</gene>
<name>A0A183H0B2_9BILA</name>
<evidence type="ECO:0000313" key="3">
    <source>
        <dbReference type="WBParaSite" id="OFLC_0000092101-mRNA-1"/>
    </source>
</evidence>